<reference evidence="4 5" key="1">
    <citation type="submission" date="2022-07" db="EMBL/GenBank/DDBJ databases">
        <title>Methylomonas rivi sp. nov., Methylomonas rosea sp. nov., Methylomonas aureus sp. nov. and Methylomonas subterranea sp. nov., four novel methanotrophs isolated from a freshwater creek and the deep terrestrial subsurface.</title>
        <authorList>
            <person name="Abin C."/>
            <person name="Sankaranarayanan K."/>
            <person name="Garner C."/>
            <person name="Sindelar R."/>
            <person name="Kotary K."/>
            <person name="Garner R."/>
            <person name="Barclay S."/>
            <person name="Lawson P."/>
            <person name="Krumholz L."/>
        </authorList>
    </citation>
    <scope>NUCLEOTIDE SEQUENCE [LARGE SCALE GENOMIC DNA]</scope>
    <source>
        <strain evidence="4 5">SURF-2</strain>
    </source>
</reference>
<keyword evidence="2" id="KW-0175">Coiled coil</keyword>
<dbReference type="PANTHER" id="PTHR45138:SF2">
    <property type="entry name" value="DIGUANYLATE CYCLASE VDCA"/>
    <property type="match status" value="1"/>
</dbReference>
<evidence type="ECO:0000256" key="2">
    <source>
        <dbReference type="SAM" id="Coils"/>
    </source>
</evidence>
<protein>
    <recommendedName>
        <fullName evidence="1">diguanylate cyclase</fullName>
        <ecNumber evidence="1">2.7.7.65</ecNumber>
    </recommendedName>
</protein>
<dbReference type="PROSITE" id="PS50887">
    <property type="entry name" value="GGDEF"/>
    <property type="match status" value="1"/>
</dbReference>
<sequence length="344" mass="38616">MTNSTALLPIYDFSHALNANYLNKIIPLLTQHQIAANPINYAIFYDYVSELNPALNSAVSRLLSQNAAFDCETSLGLYGNFISNAPLKSFDTIQQKIHKVIRQATDAINDTCHKAEQTNDSFRKKSAILEKKPEIATTQSILQEIILETKSLAATSYAMQMQLNQAKSEMEELRNELIQVRQMAVTDGLTGLLNRRAFDQTLHEIIEQPIGESTCLSLLDIDHFKRINDTFGHTIGDNVIKFVASLLKKHAEQHHHVARYGGEELAIIMPNTPKRKAIEIAENIRLDMENSRLKRKTDNATLGQITLSVGIAELQADDNPESFITRADTALYQAKESGRNRVMH</sequence>
<name>A0ABT1TIY3_9GAMM</name>
<evidence type="ECO:0000259" key="3">
    <source>
        <dbReference type="PROSITE" id="PS50887"/>
    </source>
</evidence>
<evidence type="ECO:0000313" key="5">
    <source>
        <dbReference type="Proteomes" id="UP001524499"/>
    </source>
</evidence>
<feature type="domain" description="GGDEF" evidence="3">
    <location>
        <begin position="212"/>
        <end position="344"/>
    </location>
</feature>
<dbReference type="InterPro" id="IPR029787">
    <property type="entry name" value="Nucleotide_cyclase"/>
</dbReference>
<evidence type="ECO:0000256" key="1">
    <source>
        <dbReference type="ARBA" id="ARBA00012528"/>
    </source>
</evidence>
<dbReference type="InterPro" id="IPR000160">
    <property type="entry name" value="GGDEF_dom"/>
</dbReference>
<dbReference type="SMART" id="SM00267">
    <property type="entry name" value="GGDEF"/>
    <property type="match status" value="1"/>
</dbReference>
<dbReference type="Pfam" id="PF00990">
    <property type="entry name" value="GGDEF"/>
    <property type="match status" value="1"/>
</dbReference>
<dbReference type="InterPro" id="IPR050469">
    <property type="entry name" value="Diguanylate_Cyclase"/>
</dbReference>
<dbReference type="Proteomes" id="UP001524499">
    <property type="component" value="Unassembled WGS sequence"/>
</dbReference>
<dbReference type="Gene3D" id="3.30.70.270">
    <property type="match status" value="1"/>
</dbReference>
<dbReference type="RefSeq" id="WP_256603070.1">
    <property type="nucleotide sequence ID" value="NZ_JANIBJ010000025.1"/>
</dbReference>
<dbReference type="NCBIfam" id="TIGR00254">
    <property type="entry name" value="GGDEF"/>
    <property type="match status" value="1"/>
</dbReference>
<dbReference type="SUPFAM" id="SSF55073">
    <property type="entry name" value="Nucleotide cyclase"/>
    <property type="match status" value="1"/>
</dbReference>
<gene>
    <name evidence="4" type="ORF">NP590_13710</name>
</gene>
<dbReference type="CDD" id="cd01949">
    <property type="entry name" value="GGDEF"/>
    <property type="match status" value="1"/>
</dbReference>
<evidence type="ECO:0000313" key="4">
    <source>
        <dbReference type="EMBL" id="MCQ8105166.1"/>
    </source>
</evidence>
<proteinExistence type="predicted"/>
<feature type="coiled-coil region" evidence="2">
    <location>
        <begin position="156"/>
        <end position="183"/>
    </location>
</feature>
<accession>A0ABT1TIY3</accession>
<organism evidence="4 5">
    <name type="scientific">Methylomonas subterranea</name>
    <dbReference type="NCBI Taxonomy" id="2952225"/>
    <lineage>
        <taxon>Bacteria</taxon>
        <taxon>Pseudomonadati</taxon>
        <taxon>Pseudomonadota</taxon>
        <taxon>Gammaproteobacteria</taxon>
        <taxon>Methylococcales</taxon>
        <taxon>Methylococcaceae</taxon>
        <taxon>Methylomonas</taxon>
    </lineage>
</organism>
<comment type="caution">
    <text evidence="4">The sequence shown here is derived from an EMBL/GenBank/DDBJ whole genome shotgun (WGS) entry which is preliminary data.</text>
</comment>
<dbReference type="EC" id="2.7.7.65" evidence="1"/>
<keyword evidence="5" id="KW-1185">Reference proteome</keyword>
<dbReference type="InterPro" id="IPR043128">
    <property type="entry name" value="Rev_trsase/Diguanyl_cyclase"/>
</dbReference>
<dbReference type="EMBL" id="JANIBJ010000025">
    <property type="protein sequence ID" value="MCQ8105166.1"/>
    <property type="molecule type" value="Genomic_DNA"/>
</dbReference>
<dbReference type="PANTHER" id="PTHR45138">
    <property type="entry name" value="REGULATORY COMPONENTS OF SENSORY TRANSDUCTION SYSTEM"/>
    <property type="match status" value="1"/>
</dbReference>